<evidence type="ECO:0000313" key="3">
    <source>
        <dbReference type="EMBL" id="GGX63447.1"/>
    </source>
</evidence>
<dbReference type="SMART" id="SM00387">
    <property type="entry name" value="HATPase_c"/>
    <property type="match status" value="1"/>
</dbReference>
<keyword evidence="3" id="KW-0808">Transferase</keyword>
<dbReference type="InterPro" id="IPR005467">
    <property type="entry name" value="His_kinase_dom"/>
</dbReference>
<keyword evidence="3" id="KW-0418">Kinase</keyword>
<accession>A0A918KHF9</accession>
<gene>
    <name evidence="3" type="ORF">GCM10007392_34170</name>
</gene>
<protein>
    <submittedName>
        <fullName evidence="3">Sensor histidine kinase</fullName>
    </submittedName>
</protein>
<dbReference type="GO" id="GO:0000155">
    <property type="term" value="F:phosphorelay sensor kinase activity"/>
    <property type="evidence" value="ECO:0007669"/>
    <property type="project" value="TreeGrafter"/>
</dbReference>
<dbReference type="PANTHER" id="PTHR43547">
    <property type="entry name" value="TWO-COMPONENT HISTIDINE KINASE"/>
    <property type="match status" value="1"/>
</dbReference>
<dbReference type="InterPro" id="IPR003594">
    <property type="entry name" value="HATPase_dom"/>
</dbReference>
<sequence>MKNKVDINTVMAATVHDVKNALGLIDTQIHEILQHDDQLSPDSAQQLNRIRLEAGRINNDLVHMLGLYRMHNDTFRPDFDEVLVEDVINDACARHTETLKALGIELGIHLEDPDFVWFMDPMLVEGILANALTNSTRYTRDRLDFHIFERDGGLCIQLIDNGSGYPEKMMNFMGTGEEQGDLNFQTGSTGLGLFFCHQIARLHTHGDQEGHIHLSNHPEHGGAVFELWLP</sequence>
<dbReference type="Gene3D" id="3.30.565.10">
    <property type="entry name" value="Histidine kinase-like ATPase, C-terminal domain"/>
    <property type="match status" value="1"/>
</dbReference>
<evidence type="ECO:0000313" key="4">
    <source>
        <dbReference type="Proteomes" id="UP000626148"/>
    </source>
</evidence>
<evidence type="ECO:0000256" key="1">
    <source>
        <dbReference type="ARBA" id="ARBA00022553"/>
    </source>
</evidence>
<dbReference type="Pfam" id="PF02518">
    <property type="entry name" value="HATPase_c"/>
    <property type="match status" value="1"/>
</dbReference>
<keyword evidence="1" id="KW-0597">Phosphoprotein</keyword>
<proteinExistence type="predicted"/>
<dbReference type="InterPro" id="IPR036890">
    <property type="entry name" value="HATPase_C_sf"/>
</dbReference>
<dbReference type="AlphaFoldDB" id="A0A918KHF9"/>
<evidence type="ECO:0000259" key="2">
    <source>
        <dbReference type="PROSITE" id="PS50109"/>
    </source>
</evidence>
<feature type="domain" description="Histidine kinase" evidence="2">
    <location>
        <begin position="13"/>
        <end position="230"/>
    </location>
</feature>
<dbReference type="Proteomes" id="UP000626148">
    <property type="component" value="Unassembled WGS sequence"/>
</dbReference>
<dbReference type="PROSITE" id="PS50109">
    <property type="entry name" value="HIS_KIN"/>
    <property type="match status" value="1"/>
</dbReference>
<reference evidence="3" key="2">
    <citation type="submission" date="2020-09" db="EMBL/GenBank/DDBJ databases">
        <authorList>
            <person name="Sun Q."/>
            <person name="Kim S."/>
        </authorList>
    </citation>
    <scope>NUCLEOTIDE SEQUENCE</scope>
    <source>
        <strain evidence="3">KCTC 22169</strain>
    </source>
</reference>
<organism evidence="3 4">
    <name type="scientific">Saccharospirillum salsuginis</name>
    <dbReference type="NCBI Taxonomy" id="418750"/>
    <lineage>
        <taxon>Bacteria</taxon>
        <taxon>Pseudomonadati</taxon>
        <taxon>Pseudomonadota</taxon>
        <taxon>Gammaproteobacteria</taxon>
        <taxon>Oceanospirillales</taxon>
        <taxon>Saccharospirillaceae</taxon>
        <taxon>Saccharospirillum</taxon>
    </lineage>
</organism>
<keyword evidence="4" id="KW-1185">Reference proteome</keyword>
<dbReference type="RefSeq" id="WP_189610904.1">
    <property type="nucleotide sequence ID" value="NZ_BMXR01000008.1"/>
</dbReference>
<dbReference type="EMBL" id="BMXR01000008">
    <property type="protein sequence ID" value="GGX63447.1"/>
    <property type="molecule type" value="Genomic_DNA"/>
</dbReference>
<comment type="caution">
    <text evidence="3">The sequence shown here is derived from an EMBL/GenBank/DDBJ whole genome shotgun (WGS) entry which is preliminary data.</text>
</comment>
<dbReference type="SUPFAM" id="SSF55874">
    <property type="entry name" value="ATPase domain of HSP90 chaperone/DNA topoisomerase II/histidine kinase"/>
    <property type="match status" value="1"/>
</dbReference>
<reference evidence="3" key="1">
    <citation type="journal article" date="2014" name="Int. J. Syst. Evol. Microbiol.">
        <title>Complete genome sequence of Corynebacterium casei LMG S-19264T (=DSM 44701T), isolated from a smear-ripened cheese.</title>
        <authorList>
            <consortium name="US DOE Joint Genome Institute (JGI-PGF)"/>
            <person name="Walter F."/>
            <person name="Albersmeier A."/>
            <person name="Kalinowski J."/>
            <person name="Ruckert C."/>
        </authorList>
    </citation>
    <scope>NUCLEOTIDE SEQUENCE</scope>
    <source>
        <strain evidence="3">KCTC 22169</strain>
    </source>
</reference>
<dbReference type="PANTHER" id="PTHR43547:SF2">
    <property type="entry name" value="HYBRID SIGNAL TRANSDUCTION HISTIDINE KINASE C"/>
    <property type="match status" value="1"/>
</dbReference>
<name>A0A918KHF9_9GAMM</name>